<reference evidence="3" key="1">
    <citation type="journal article" date="2021" name="Syst. Appl. Microbiol.">
        <title>Roseomonas hellenica sp. nov., isolated from roots of wild-growing Alkanna tinctoria.</title>
        <authorList>
            <person name="Rat A."/>
            <person name="Naranjo H.D."/>
            <person name="Lebbe L."/>
            <person name="Cnockaert M."/>
            <person name="Krigas N."/>
            <person name="Grigoriadou K."/>
            <person name="Maloupa E."/>
            <person name="Willems A."/>
        </authorList>
    </citation>
    <scope>NUCLEOTIDE SEQUENCE [LARGE SCALE GENOMIC DNA]</scope>
    <source>
        <strain evidence="3">LMG 31159</strain>
    </source>
</reference>
<keyword evidence="3" id="KW-1185">Reference proteome</keyword>
<evidence type="ECO:0000313" key="2">
    <source>
        <dbReference type="EMBL" id="MBR0652116.1"/>
    </source>
</evidence>
<feature type="region of interest" description="Disordered" evidence="1">
    <location>
        <begin position="102"/>
        <end position="142"/>
    </location>
</feature>
<dbReference type="RefSeq" id="WP_211870831.1">
    <property type="nucleotide sequence ID" value="NZ_JAAEDI010000024.1"/>
</dbReference>
<gene>
    <name evidence="2" type="ORF">GXW78_20845</name>
</gene>
<dbReference type="Proteomes" id="UP000698752">
    <property type="component" value="Unassembled WGS sequence"/>
</dbReference>
<organism evidence="2 3">
    <name type="scientific">Neoroseomonas terrae</name>
    <dbReference type="NCBI Taxonomy" id="424799"/>
    <lineage>
        <taxon>Bacteria</taxon>
        <taxon>Pseudomonadati</taxon>
        <taxon>Pseudomonadota</taxon>
        <taxon>Alphaproteobacteria</taxon>
        <taxon>Acetobacterales</taxon>
        <taxon>Acetobacteraceae</taxon>
        <taxon>Neoroseomonas</taxon>
    </lineage>
</organism>
<accession>A0ABS5EM56</accession>
<evidence type="ECO:0000313" key="3">
    <source>
        <dbReference type="Proteomes" id="UP000698752"/>
    </source>
</evidence>
<evidence type="ECO:0000256" key="1">
    <source>
        <dbReference type="SAM" id="MobiDB-lite"/>
    </source>
</evidence>
<protein>
    <recommendedName>
        <fullName evidence="4">Bacteriophage-related protein</fullName>
    </recommendedName>
</protein>
<comment type="caution">
    <text evidence="2">The sequence shown here is derived from an EMBL/GenBank/DDBJ whole genome shotgun (WGS) entry which is preliminary data.</text>
</comment>
<dbReference type="EMBL" id="JAAEDI010000024">
    <property type="protein sequence ID" value="MBR0652116.1"/>
    <property type="molecule type" value="Genomic_DNA"/>
</dbReference>
<dbReference type="SUPFAM" id="SSF109709">
    <property type="entry name" value="KorB DNA-binding domain-like"/>
    <property type="match status" value="1"/>
</dbReference>
<sequence length="142" mass="15607">MSDAAQTLTVVIPLRVKPRGGRKAMVAPGVLALERRQDITLIKAVARAFRWRRMLESGRFATINELAAAEKINSSYVSRVLRLTLLAPDIVEAILDGRQPEGMTLPGLLEPSPPEWEQQRAQWPLPVGGDPVPRRPSAPTLA</sequence>
<dbReference type="Gene3D" id="1.10.10.2830">
    <property type="match status" value="1"/>
</dbReference>
<name>A0ABS5EM56_9PROT</name>
<proteinExistence type="predicted"/>
<evidence type="ECO:0008006" key="4">
    <source>
        <dbReference type="Google" id="ProtNLM"/>
    </source>
</evidence>